<name>E0IA48_9BACL</name>
<dbReference type="Proteomes" id="UP000005387">
    <property type="component" value="Unassembled WGS sequence"/>
</dbReference>
<reference evidence="4 5" key="1">
    <citation type="submission" date="2010-07" db="EMBL/GenBank/DDBJ databases">
        <title>The draft genome of Paenibacillus curdlanolyticus YK9.</title>
        <authorList>
            <consortium name="US DOE Joint Genome Institute (JGI-PGF)"/>
            <person name="Lucas S."/>
            <person name="Copeland A."/>
            <person name="Lapidus A."/>
            <person name="Cheng J.-F."/>
            <person name="Bruce D."/>
            <person name="Goodwin L."/>
            <person name="Pitluck S."/>
            <person name="Land M.L."/>
            <person name="Hauser L."/>
            <person name="Chang Y.-J."/>
            <person name="Jeffries C."/>
            <person name="Anderson I.J."/>
            <person name="Johnson E."/>
            <person name="Loganathan U."/>
            <person name="Mulhopadhyay B."/>
            <person name="Kyrpides N."/>
            <person name="Woyke T.J."/>
        </authorList>
    </citation>
    <scope>NUCLEOTIDE SEQUENCE [LARGE SCALE GENOMIC DNA]</scope>
    <source>
        <strain evidence="4 5">YK9</strain>
    </source>
</reference>
<dbReference type="InterPro" id="IPR002035">
    <property type="entry name" value="VWF_A"/>
</dbReference>
<protein>
    <submittedName>
        <fullName evidence="4">von Willebrand factor type A</fullName>
    </submittedName>
</protein>
<dbReference type="SUPFAM" id="SSF53300">
    <property type="entry name" value="vWA-like"/>
    <property type="match status" value="1"/>
</dbReference>
<keyword evidence="2" id="KW-0812">Transmembrane</keyword>
<dbReference type="eggNOG" id="COG2114">
    <property type="taxonomic scope" value="Bacteria"/>
</dbReference>
<accession>E0IA48</accession>
<dbReference type="InterPro" id="IPR050525">
    <property type="entry name" value="ECM_Assembly_Org"/>
</dbReference>
<gene>
    <name evidence="4" type="ORF">PaecuDRAFT_2537</name>
</gene>
<dbReference type="InterPro" id="IPR025874">
    <property type="entry name" value="DZR"/>
</dbReference>
<feature type="compositionally biased region" description="Low complexity" evidence="1">
    <location>
        <begin position="74"/>
        <end position="85"/>
    </location>
</feature>
<sequence length="762" mass="82414">MKCSQCGVTNESTNHFCKQCGNDLTKVSCQQCGTALQADSAFCGNCGTPRQADSPASPNEQPPAQPPSAPIAAPPAAAATPEAAQPEPPVAPPAVQLKKTPEAQEQPSAAEAEALNSSSAPATDTVAAPRTESVKKKPWIWIASAAAAVVLIGLGFYLFASNEKSPVVKDEHASAAVSDEQKAEEAPKSLKLAIDAIDASNYPTIKVKLAVEDGSEQSDLSSGQVAIKENTVAQKTAEVNANTADKTYEIVYDTTVSNTNPPNGEQRVVDLVIGDNKLSESYKSPSQKKLHIDDVSYNTDEYPKVNVYFSLYDENNQLVEDMNPVKTAFTVKEGDKETKNASFSKLTEKPQAISTNLVIDVSDSMSEDNKLTKVKDAATQFLSHASFASNDVVGLMSFSDASNIRQSDFTTEIESIKSSIAGMQTSGCTALYEALNQAVSNTAYNSVEGSKYVVVFTDGKNTICDGTNWVSPSTVINNALQWGVPIYAIGVEEDADLQQIAEQTNGQYHVLGNDFTDLNAIYSDIYTNKKKQYVITYDSSVADKSPRQVDIKMNGANLYSKASAMVTPKLLDNRQVSEAMQNYQIAWSQAMNAHSMDPLLPYVTTTTNAKDKSSVFNIVDVQINGDIQPGGTRTGGLVNLRTEYGEYVNYDIPDYKLVSAKKISDDRYQLRVEKRVRRDALLLVNHNQAALGLYDPLTTFKETAYTYNVIKSNGAWKVSTVEDDEAVPVCYVDASYQEKYVRADGKSSKTSGNCPGAASNER</sequence>
<dbReference type="Pfam" id="PF00092">
    <property type="entry name" value="VWA"/>
    <property type="match status" value="1"/>
</dbReference>
<dbReference type="OrthoDB" id="2480790at2"/>
<keyword evidence="5" id="KW-1185">Reference proteome</keyword>
<feature type="compositionally biased region" description="Low complexity" evidence="1">
    <location>
        <begin position="103"/>
        <end position="122"/>
    </location>
</feature>
<dbReference type="InterPro" id="IPR036465">
    <property type="entry name" value="vWFA_dom_sf"/>
</dbReference>
<dbReference type="STRING" id="717606.PaecuDRAFT_2537"/>
<proteinExistence type="predicted"/>
<organism evidence="4 5">
    <name type="scientific">Paenibacillus curdlanolyticus YK9</name>
    <dbReference type="NCBI Taxonomy" id="717606"/>
    <lineage>
        <taxon>Bacteria</taxon>
        <taxon>Bacillati</taxon>
        <taxon>Bacillota</taxon>
        <taxon>Bacilli</taxon>
        <taxon>Bacillales</taxon>
        <taxon>Paenibacillaceae</taxon>
        <taxon>Paenibacillus</taxon>
    </lineage>
</organism>
<dbReference type="AlphaFoldDB" id="E0IA48"/>
<dbReference type="EMBL" id="AEDD01000006">
    <property type="protein sequence ID" value="EFM10625.1"/>
    <property type="molecule type" value="Genomic_DNA"/>
</dbReference>
<dbReference type="RefSeq" id="WP_006038529.1">
    <property type="nucleotide sequence ID" value="NZ_AEDD01000006.1"/>
</dbReference>
<dbReference type="Gene3D" id="3.40.50.410">
    <property type="entry name" value="von Willebrand factor, type A domain"/>
    <property type="match status" value="1"/>
</dbReference>
<keyword evidence="2" id="KW-0472">Membrane</keyword>
<evidence type="ECO:0000256" key="1">
    <source>
        <dbReference type="SAM" id="MobiDB-lite"/>
    </source>
</evidence>
<dbReference type="PROSITE" id="PS50234">
    <property type="entry name" value="VWFA"/>
    <property type="match status" value="1"/>
</dbReference>
<evidence type="ECO:0000313" key="4">
    <source>
        <dbReference type="EMBL" id="EFM10625.1"/>
    </source>
</evidence>
<keyword evidence="2" id="KW-1133">Transmembrane helix</keyword>
<dbReference type="eggNOG" id="COG2304">
    <property type="taxonomic scope" value="Bacteria"/>
</dbReference>
<evidence type="ECO:0000256" key="2">
    <source>
        <dbReference type="SAM" id="Phobius"/>
    </source>
</evidence>
<dbReference type="PANTHER" id="PTHR24020">
    <property type="entry name" value="COLLAGEN ALPHA"/>
    <property type="match status" value="1"/>
</dbReference>
<evidence type="ECO:0000259" key="3">
    <source>
        <dbReference type="PROSITE" id="PS50234"/>
    </source>
</evidence>
<dbReference type="SMART" id="SM00327">
    <property type="entry name" value="VWA"/>
    <property type="match status" value="1"/>
</dbReference>
<dbReference type="Pfam" id="PF12773">
    <property type="entry name" value="DZR"/>
    <property type="match status" value="1"/>
</dbReference>
<feature type="region of interest" description="Disordered" evidence="1">
    <location>
        <begin position="49"/>
        <end position="131"/>
    </location>
</feature>
<feature type="transmembrane region" description="Helical" evidence="2">
    <location>
        <begin position="139"/>
        <end position="160"/>
    </location>
</feature>
<feature type="domain" description="VWFA" evidence="3">
    <location>
        <begin position="354"/>
        <end position="525"/>
    </location>
</feature>
<evidence type="ECO:0000313" key="5">
    <source>
        <dbReference type="Proteomes" id="UP000005387"/>
    </source>
</evidence>
<feature type="compositionally biased region" description="Pro residues" evidence="1">
    <location>
        <begin position="60"/>
        <end position="73"/>
    </location>
</feature>